<dbReference type="PANTHER" id="PTHR23089">
    <property type="entry name" value="HISTIDINE TRIAD HIT PROTEIN"/>
    <property type="match status" value="1"/>
</dbReference>
<dbReference type="FunFam" id="3.30.428.10:FF:000005">
    <property type="entry name" value="Histidine triad nucleotide-binding protein 1"/>
    <property type="match status" value="1"/>
</dbReference>
<dbReference type="InterPro" id="IPR036265">
    <property type="entry name" value="HIT-like_sf"/>
</dbReference>
<evidence type="ECO:0000313" key="5">
    <source>
        <dbReference type="EMBL" id="CDW80129.1"/>
    </source>
</evidence>
<dbReference type="CDD" id="cd01276">
    <property type="entry name" value="PKCI_related"/>
    <property type="match status" value="1"/>
</dbReference>
<dbReference type="PROSITE" id="PS51084">
    <property type="entry name" value="HIT_2"/>
    <property type="match status" value="1"/>
</dbReference>
<keyword evidence="6" id="KW-1185">Reference proteome</keyword>
<feature type="active site" description="Tele-AMP-histidine intermediate" evidence="1">
    <location>
        <position position="115"/>
    </location>
</feature>
<dbReference type="Gene3D" id="3.30.428.10">
    <property type="entry name" value="HIT-like"/>
    <property type="match status" value="1"/>
</dbReference>
<evidence type="ECO:0000259" key="4">
    <source>
        <dbReference type="PROSITE" id="PS51084"/>
    </source>
</evidence>
<dbReference type="EMBL" id="CCKQ01008666">
    <property type="protein sequence ID" value="CDW80129.1"/>
    <property type="molecule type" value="Genomic_DNA"/>
</dbReference>
<evidence type="ECO:0000256" key="3">
    <source>
        <dbReference type="PROSITE-ProRule" id="PRU00464"/>
    </source>
</evidence>
<dbReference type="InterPro" id="IPR019808">
    <property type="entry name" value="Histidine_triad_CS"/>
</dbReference>
<evidence type="ECO:0000256" key="2">
    <source>
        <dbReference type="PIRSR" id="PIRSR601310-3"/>
    </source>
</evidence>
<dbReference type="InParanoid" id="A0A078AD26"/>
<dbReference type="InterPro" id="IPR011146">
    <property type="entry name" value="HIT-like"/>
</dbReference>
<reference evidence="5 6" key="1">
    <citation type="submission" date="2014-06" db="EMBL/GenBank/DDBJ databases">
        <authorList>
            <person name="Swart Estienne"/>
        </authorList>
    </citation>
    <scope>NUCLEOTIDE SEQUENCE [LARGE SCALE GENOMIC DNA]</scope>
    <source>
        <strain evidence="5 6">130c</strain>
    </source>
</reference>
<name>A0A078AD26_STYLE</name>
<accession>A0A078AD26</accession>
<dbReference type="PRINTS" id="PR00332">
    <property type="entry name" value="HISTRIAD"/>
</dbReference>
<dbReference type="AlphaFoldDB" id="A0A078AD26"/>
<dbReference type="SUPFAM" id="SSF54197">
    <property type="entry name" value="HIT-like"/>
    <property type="match status" value="1"/>
</dbReference>
<dbReference type="GO" id="GO:0003824">
    <property type="term" value="F:catalytic activity"/>
    <property type="evidence" value="ECO:0007669"/>
    <property type="project" value="InterPro"/>
</dbReference>
<feature type="domain" description="HIT" evidence="4">
    <location>
        <begin position="19"/>
        <end position="130"/>
    </location>
</feature>
<evidence type="ECO:0000256" key="1">
    <source>
        <dbReference type="PIRSR" id="PIRSR601310-1"/>
    </source>
</evidence>
<protein>
    <submittedName>
        <fullName evidence="5">Histidine triad nucleotide-binding protein 1</fullName>
    </submittedName>
</protein>
<dbReference type="PROSITE" id="PS00892">
    <property type="entry name" value="HIT_1"/>
    <property type="match status" value="1"/>
</dbReference>
<organism evidence="5 6">
    <name type="scientific">Stylonychia lemnae</name>
    <name type="common">Ciliate</name>
    <dbReference type="NCBI Taxonomy" id="5949"/>
    <lineage>
        <taxon>Eukaryota</taxon>
        <taxon>Sar</taxon>
        <taxon>Alveolata</taxon>
        <taxon>Ciliophora</taxon>
        <taxon>Intramacronucleata</taxon>
        <taxon>Spirotrichea</taxon>
        <taxon>Stichotrichia</taxon>
        <taxon>Sporadotrichida</taxon>
        <taxon>Oxytrichidae</taxon>
        <taxon>Stylonychinae</taxon>
        <taxon>Stylonychia</taxon>
    </lineage>
</organism>
<dbReference type="InterPro" id="IPR001310">
    <property type="entry name" value="Histidine_triad_HIT"/>
</dbReference>
<dbReference type="OMA" id="NGVEACQ"/>
<dbReference type="OrthoDB" id="672793at2759"/>
<dbReference type="Proteomes" id="UP000039865">
    <property type="component" value="Unassembled WGS sequence"/>
</dbReference>
<sequence length="130" mass="14520">MESDEIDKAQSAQEEPDTIFDKIIRKEIPANIIYEDDQALAFRDVNPVAPTHFLVIPKERKGLTGLRRAVKSHTNILGHLLLIASQVAIQEKLDEGYRVIINDGKHGGQSVYHLHLHVIGGKQLSWPPGV</sequence>
<dbReference type="Pfam" id="PF01230">
    <property type="entry name" value="HIT"/>
    <property type="match status" value="1"/>
</dbReference>
<feature type="short sequence motif" description="Histidine triad motif" evidence="2 3">
    <location>
        <begin position="113"/>
        <end position="117"/>
    </location>
</feature>
<evidence type="ECO:0000313" key="6">
    <source>
        <dbReference type="Proteomes" id="UP000039865"/>
    </source>
</evidence>
<dbReference type="FunCoup" id="A0A078AD26">
    <property type="interactions" value="208"/>
</dbReference>
<gene>
    <name evidence="5" type="primary">Contig14846.g15816</name>
    <name evidence="5" type="ORF">STYLEM_9125</name>
</gene>
<proteinExistence type="predicted"/>